<accession>A0A066WW04</accession>
<dbReference type="STRING" id="1173701.A0A066WW04"/>
<dbReference type="Gene3D" id="1.20.58.120">
    <property type="entry name" value="BAG domain"/>
    <property type="match status" value="1"/>
</dbReference>
<dbReference type="SUPFAM" id="SSF63491">
    <property type="entry name" value="BAG domain"/>
    <property type="match status" value="1"/>
</dbReference>
<dbReference type="InterPro" id="IPR036533">
    <property type="entry name" value="BAG_dom_sf"/>
</dbReference>
<feature type="region of interest" description="Disordered" evidence="1">
    <location>
        <begin position="1"/>
        <end position="27"/>
    </location>
</feature>
<protein>
    <submittedName>
        <fullName evidence="4">Putative BAG domain-containing protein</fullName>
    </submittedName>
</protein>
<organism evidence="4 5">
    <name type="scientific">Colletotrichum sublineola</name>
    <name type="common">Sorghum anthracnose fungus</name>
    <dbReference type="NCBI Taxonomy" id="1173701"/>
    <lineage>
        <taxon>Eukaryota</taxon>
        <taxon>Fungi</taxon>
        <taxon>Dikarya</taxon>
        <taxon>Ascomycota</taxon>
        <taxon>Pezizomycotina</taxon>
        <taxon>Sordariomycetes</taxon>
        <taxon>Hypocreomycetidae</taxon>
        <taxon>Glomerellales</taxon>
        <taxon>Glomerellaceae</taxon>
        <taxon>Colletotrichum</taxon>
        <taxon>Colletotrichum graminicola species complex</taxon>
    </lineage>
</organism>
<feature type="compositionally biased region" description="Polar residues" evidence="1">
    <location>
        <begin position="1"/>
        <end position="12"/>
    </location>
</feature>
<dbReference type="InterPro" id="IPR000626">
    <property type="entry name" value="Ubiquitin-like_dom"/>
</dbReference>
<keyword evidence="5" id="KW-1185">Reference proteome</keyword>
<feature type="compositionally biased region" description="Polar residues" evidence="1">
    <location>
        <begin position="459"/>
        <end position="468"/>
    </location>
</feature>
<evidence type="ECO:0000259" key="2">
    <source>
        <dbReference type="PROSITE" id="PS50053"/>
    </source>
</evidence>
<name>A0A066WW04_COLSU</name>
<dbReference type="SMART" id="SM00264">
    <property type="entry name" value="BAG"/>
    <property type="match status" value="1"/>
</dbReference>
<dbReference type="OrthoDB" id="417450at2759"/>
<proteinExistence type="predicted"/>
<evidence type="ECO:0000313" key="5">
    <source>
        <dbReference type="Proteomes" id="UP000027238"/>
    </source>
</evidence>
<dbReference type="SUPFAM" id="SSF54236">
    <property type="entry name" value="Ubiquitin-like"/>
    <property type="match status" value="1"/>
</dbReference>
<feature type="domain" description="Ubiquitin-like" evidence="2">
    <location>
        <begin position="352"/>
        <end position="404"/>
    </location>
</feature>
<dbReference type="InterPro" id="IPR003103">
    <property type="entry name" value="BAG_domain"/>
</dbReference>
<feature type="region of interest" description="Disordered" evidence="1">
    <location>
        <begin position="408"/>
        <end position="491"/>
    </location>
</feature>
<dbReference type="InterPro" id="IPR029071">
    <property type="entry name" value="Ubiquitin-like_domsf"/>
</dbReference>
<dbReference type="Gene3D" id="3.10.20.90">
    <property type="entry name" value="Phosphatidylinositol 3-kinase Catalytic Subunit, Chain A, domain 1"/>
    <property type="match status" value="1"/>
</dbReference>
<gene>
    <name evidence="4" type="ORF">CSUB01_04658</name>
</gene>
<comment type="caution">
    <text evidence="4">The sequence shown here is derived from an EMBL/GenBank/DDBJ whole genome shotgun (WGS) entry which is preliminary data.</text>
</comment>
<dbReference type="Proteomes" id="UP000027238">
    <property type="component" value="Unassembled WGS sequence"/>
</dbReference>
<evidence type="ECO:0000259" key="3">
    <source>
        <dbReference type="PROSITE" id="PS51035"/>
    </source>
</evidence>
<dbReference type="AlphaFoldDB" id="A0A066WW04"/>
<dbReference type="EMBL" id="JMSE01001467">
    <property type="protein sequence ID" value="KDN60857.1"/>
    <property type="molecule type" value="Genomic_DNA"/>
</dbReference>
<feature type="region of interest" description="Disordered" evidence="1">
    <location>
        <begin position="299"/>
        <end position="321"/>
    </location>
</feature>
<feature type="domain" description="BAG" evidence="3">
    <location>
        <begin position="511"/>
        <end position="576"/>
    </location>
</feature>
<dbReference type="Pfam" id="PF02179">
    <property type="entry name" value="BAG"/>
    <property type="match status" value="1"/>
</dbReference>
<dbReference type="PROSITE" id="PS51035">
    <property type="entry name" value="BAG"/>
    <property type="match status" value="1"/>
</dbReference>
<reference evidence="5" key="1">
    <citation type="journal article" date="2014" name="Genome Announc.">
        <title>Draft genome sequence of Colletotrichum sublineola, a destructive pathogen of cultivated sorghum.</title>
        <authorList>
            <person name="Baroncelli R."/>
            <person name="Sanz-Martin J.M."/>
            <person name="Rech G.E."/>
            <person name="Sukno S.A."/>
            <person name="Thon M.R."/>
        </authorList>
    </citation>
    <scope>NUCLEOTIDE SEQUENCE [LARGE SCALE GENOMIC DNA]</scope>
    <source>
        <strain evidence="5">TX430BB</strain>
    </source>
</reference>
<dbReference type="eggNOG" id="ENOG502S9SN">
    <property type="taxonomic scope" value="Eukaryota"/>
</dbReference>
<evidence type="ECO:0000313" key="4">
    <source>
        <dbReference type="EMBL" id="KDN60857.1"/>
    </source>
</evidence>
<dbReference type="HOGENOM" id="CLU_032998_2_0_1"/>
<dbReference type="PROSITE" id="PS50053">
    <property type="entry name" value="UBIQUITIN_2"/>
    <property type="match status" value="1"/>
</dbReference>
<evidence type="ECO:0000256" key="1">
    <source>
        <dbReference type="SAM" id="MobiDB-lite"/>
    </source>
</evidence>
<dbReference type="GO" id="GO:0051087">
    <property type="term" value="F:protein-folding chaperone binding"/>
    <property type="evidence" value="ECO:0007669"/>
    <property type="project" value="InterPro"/>
</dbReference>
<feature type="compositionally biased region" description="Basic residues" evidence="1">
    <location>
        <begin position="443"/>
        <end position="457"/>
    </location>
</feature>
<feature type="compositionally biased region" description="Acidic residues" evidence="1">
    <location>
        <begin position="408"/>
        <end position="421"/>
    </location>
</feature>
<sequence>MMTTHDTPSSPTFCRHPPEPRLPSVPGPNQRGHLSFCRTSVHYKRAHTTASLSCLVCLPAARSPSLTHIALQHPSPSPQRLTASCFESLTQATTWILGPRPVIVDACLVRRQTQNPLSCISRPESPAFQGPTAEPALCVVALLQNGLIFEPCESAGGKTPPDEGIPTIIHHLPVTHNPGRCIVVASSQPLLASSGAAFSNITALLPTTLQVYLDKSIANLAKVIADSSGYVSDTTGIDSNLILYTTIACILLAVPLTMSRYGWSTNRDQLSPYSSTLGGVPNVTDEDFSYITTEDLQSNSLGSSVPTRTYAHSPRPRGSAVPEDDVLLIKNKGVTYPAHFPAYAIGDGKLRVRDVRDRVGVLLELSDRRVRRTKLLYKGRQLKEPAAPVRDYGVKNNSEVMVVLPDGDVDAESSDDSDEEMVVVGGDGASTVGSTGGTDDGKKRRGKKKGRKSKKRSSNTSPRDSASNLGVPGGQESHRPSSPNSQAATGPHAKLEAIAAKFNADLRKPCEDFIAAPPTDAKKRVEEHRKLSETTMQHVLLKLDEVETEGDPDARAARKAIVQDVQDVLRRLDARAEAS</sequence>
<dbReference type="OMA" id="QATTWIL"/>